<sequence>MVADIAKAIPNTPARPRSADVEAFSSDADHAVYEPPNERASAALPSRTLSLRQHRSKLNIGAGSCSFSSRWTGLLRIAWVESIR</sequence>
<gene>
    <name evidence="2" type="ORF">PsYK624_166330</name>
</gene>
<dbReference type="EMBL" id="BPQB01000147">
    <property type="protein sequence ID" value="GJF00348.1"/>
    <property type="molecule type" value="Genomic_DNA"/>
</dbReference>
<name>A0A9P3LNV3_9APHY</name>
<organism evidence="2 3">
    <name type="scientific">Phanerochaete sordida</name>
    <dbReference type="NCBI Taxonomy" id="48140"/>
    <lineage>
        <taxon>Eukaryota</taxon>
        <taxon>Fungi</taxon>
        <taxon>Dikarya</taxon>
        <taxon>Basidiomycota</taxon>
        <taxon>Agaricomycotina</taxon>
        <taxon>Agaricomycetes</taxon>
        <taxon>Polyporales</taxon>
        <taxon>Phanerochaetaceae</taxon>
        <taxon>Phanerochaete</taxon>
    </lineage>
</organism>
<reference evidence="2 3" key="1">
    <citation type="submission" date="2021-08" db="EMBL/GenBank/DDBJ databases">
        <title>Draft Genome Sequence of Phanerochaete sordida strain YK-624.</title>
        <authorList>
            <person name="Mori T."/>
            <person name="Dohra H."/>
            <person name="Suzuki T."/>
            <person name="Kawagishi H."/>
            <person name="Hirai H."/>
        </authorList>
    </citation>
    <scope>NUCLEOTIDE SEQUENCE [LARGE SCALE GENOMIC DNA]</scope>
    <source>
        <strain evidence="2 3">YK-624</strain>
    </source>
</reference>
<evidence type="ECO:0000313" key="3">
    <source>
        <dbReference type="Proteomes" id="UP000703269"/>
    </source>
</evidence>
<dbReference type="Proteomes" id="UP000703269">
    <property type="component" value="Unassembled WGS sequence"/>
</dbReference>
<accession>A0A9P3LNV3</accession>
<evidence type="ECO:0000256" key="1">
    <source>
        <dbReference type="SAM" id="MobiDB-lite"/>
    </source>
</evidence>
<feature type="region of interest" description="Disordered" evidence="1">
    <location>
        <begin position="1"/>
        <end position="21"/>
    </location>
</feature>
<dbReference type="AlphaFoldDB" id="A0A9P3LNV3"/>
<proteinExistence type="predicted"/>
<evidence type="ECO:0000313" key="2">
    <source>
        <dbReference type="EMBL" id="GJF00348.1"/>
    </source>
</evidence>
<keyword evidence="3" id="KW-1185">Reference proteome</keyword>
<protein>
    <submittedName>
        <fullName evidence="2">Uncharacterized protein</fullName>
    </submittedName>
</protein>
<comment type="caution">
    <text evidence="2">The sequence shown here is derived from an EMBL/GenBank/DDBJ whole genome shotgun (WGS) entry which is preliminary data.</text>
</comment>